<name>A0A6A7BHV7_9PLEO</name>
<dbReference type="PANTHER" id="PTHR21599:SF0">
    <property type="entry name" value="GLYCERATE KINASE"/>
    <property type="match status" value="1"/>
</dbReference>
<organism evidence="4 5">
    <name type="scientific">Plenodomus tracheiphilus IPT5</name>
    <dbReference type="NCBI Taxonomy" id="1408161"/>
    <lineage>
        <taxon>Eukaryota</taxon>
        <taxon>Fungi</taxon>
        <taxon>Dikarya</taxon>
        <taxon>Ascomycota</taxon>
        <taxon>Pezizomycotina</taxon>
        <taxon>Dothideomycetes</taxon>
        <taxon>Pleosporomycetidae</taxon>
        <taxon>Pleosporales</taxon>
        <taxon>Pleosporineae</taxon>
        <taxon>Leptosphaeriaceae</taxon>
        <taxon>Plenodomus</taxon>
    </lineage>
</organism>
<dbReference type="PANTHER" id="PTHR21599">
    <property type="entry name" value="GLYCERATE KINASE"/>
    <property type="match status" value="1"/>
</dbReference>
<dbReference type="SUPFAM" id="SSF110738">
    <property type="entry name" value="Glycerate kinase I"/>
    <property type="match status" value="1"/>
</dbReference>
<dbReference type="AlphaFoldDB" id="A0A6A7BHV7"/>
<keyword evidence="5" id="KW-1185">Reference proteome</keyword>
<dbReference type="InterPro" id="IPR018193">
    <property type="entry name" value="Glyc_kinase_flavodox-like_fold"/>
</dbReference>
<evidence type="ECO:0000313" key="4">
    <source>
        <dbReference type="EMBL" id="KAF2855021.1"/>
    </source>
</evidence>
<dbReference type="InterPro" id="IPR036129">
    <property type="entry name" value="Glycerate_kinase_sf"/>
</dbReference>
<protein>
    <submittedName>
        <fullName evidence="4">Glycerate kinase</fullName>
    </submittedName>
</protein>
<keyword evidence="3 4" id="KW-0418">Kinase</keyword>
<gene>
    <name evidence="4" type="ORF">T440DRAFT_386382</name>
</gene>
<dbReference type="InterPro" id="IPR004381">
    <property type="entry name" value="Glycerate_kinase"/>
</dbReference>
<dbReference type="GO" id="GO:0031388">
    <property type="term" value="P:organic acid phosphorylation"/>
    <property type="evidence" value="ECO:0007669"/>
    <property type="project" value="InterPro"/>
</dbReference>
<comment type="similarity">
    <text evidence="1">Belongs to the glycerate kinase type-1 family.</text>
</comment>
<dbReference type="Gene3D" id="3.40.50.10350">
    <property type="entry name" value="Glycerate kinase, domain 1"/>
    <property type="match status" value="1"/>
</dbReference>
<dbReference type="OrthoDB" id="10262596at2759"/>
<dbReference type="InterPro" id="IPR018197">
    <property type="entry name" value="Glycerate_kinase_RE-like"/>
</dbReference>
<evidence type="ECO:0000256" key="1">
    <source>
        <dbReference type="ARBA" id="ARBA00006284"/>
    </source>
</evidence>
<sequence>MPNSTMQLGGAYAAPTGPVRPKMPKLRTLKTFNLPQQQVDEVLLSASSMLPTPTSEVLGGHPLRILIAPSGFKESLGPEQVADAIEQGVRKVLDRNSVILRKLPLHDGGEGFARALVVAHGGVVKEMTVTGPIGVPVASHLGFLGANQKTAVLDMAAAAGLRLVPKDSRDPTITTTYGVGELIRRALDAGSTKILIGCGDSGTSDGGAGMLQALGVRLLDADGEELPRAGGGQSLTRLESICWCGIHPRLRKNAGNDPVDKVTIEAICNVKNVLGGPKGVARVYGPQKGATPLQVEVLAGALERLATVAQATLGKDISRAPGSGASGGLGTGLMLIGSKLRARGEAIDEYFEFDRVFEDQWDFVITAEGSLDFQSPNGKMTTEVARRAKRNGAQVVALAGTIGEGADGCYGAGIKAYTSILKGPLTLEEAIVQTDTLVKDGAEKVLRMIMVGLALGRRLV</sequence>
<dbReference type="EMBL" id="MU006291">
    <property type="protein sequence ID" value="KAF2855021.1"/>
    <property type="molecule type" value="Genomic_DNA"/>
</dbReference>
<evidence type="ECO:0000256" key="2">
    <source>
        <dbReference type="ARBA" id="ARBA00022679"/>
    </source>
</evidence>
<evidence type="ECO:0000313" key="5">
    <source>
        <dbReference type="Proteomes" id="UP000799423"/>
    </source>
</evidence>
<dbReference type="NCBIfam" id="TIGR00045">
    <property type="entry name" value="glycerate kinase"/>
    <property type="match status" value="1"/>
</dbReference>
<dbReference type="Proteomes" id="UP000799423">
    <property type="component" value="Unassembled WGS sequence"/>
</dbReference>
<dbReference type="GO" id="GO:0008887">
    <property type="term" value="F:glycerate kinase activity"/>
    <property type="evidence" value="ECO:0007669"/>
    <property type="project" value="InterPro"/>
</dbReference>
<dbReference type="Pfam" id="PF02595">
    <property type="entry name" value="Gly_kinase"/>
    <property type="match status" value="1"/>
</dbReference>
<reference evidence="4" key="1">
    <citation type="submission" date="2020-01" db="EMBL/GenBank/DDBJ databases">
        <authorList>
            <consortium name="DOE Joint Genome Institute"/>
            <person name="Haridas S."/>
            <person name="Albert R."/>
            <person name="Binder M."/>
            <person name="Bloem J."/>
            <person name="Labutti K."/>
            <person name="Salamov A."/>
            <person name="Andreopoulos B."/>
            <person name="Baker S.E."/>
            <person name="Barry K."/>
            <person name="Bills G."/>
            <person name="Bluhm B.H."/>
            <person name="Cannon C."/>
            <person name="Castanera R."/>
            <person name="Culley D.E."/>
            <person name="Daum C."/>
            <person name="Ezra D."/>
            <person name="Gonzalez J.B."/>
            <person name="Henrissat B."/>
            <person name="Kuo A."/>
            <person name="Liang C."/>
            <person name="Lipzen A."/>
            <person name="Lutzoni F."/>
            <person name="Magnuson J."/>
            <person name="Mondo S."/>
            <person name="Nolan M."/>
            <person name="Ohm R."/>
            <person name="Pangilinan J."/>
            <person name="Park H.-J."/>
            <person name="Ramirez L."/>
            <person name="Alfaro M."/>
            <person name="Sun H."/>
            <person name="Tritt A."/>
            <person name="Yoshinaga Y."/>
            <person name="Zwiers L.-H."/>
            <person name="Turgeon B.G."/>
            <person name="Goodwin S.B."/>
            <person name="Spatafora J.W."/>
            <person name="Crous P.W."/>
            <person name="Grigoriev I.V."/>
        </authorList>
    </citation>
    <scope>NUCLEOTIDE SEQUENCE</scope>
    <source>
        <strain evidence="4">IPT5</strain>
    </source>
</reference>
<evidence type="ECO:0000256" key="3">
    <source>
        <dbReference type="ARBA" id="ARBA00022777"/>
    </source>
</evidence>
<proteinExistence type="inferred from homology"/>
<keyword evidence="2" id="KW-0808">Transferase</keyword>
<accession>A0A6A7BHV7</accession>
<dbReference type="Gene3D" id="3.90.1510.10">
    <property type="entry name" value="Glycerate kinase, domain 2"/>
    <property type="match status" value="1"/>
</dbReference>